<reference evidence="2" key="1">
    <citation type="journal article" date="2020" name="Stud. Mycol.">
        <title>101 Dothideomycetes genomes: a test case for predicting lifestyles and emergence of pathogens.</title>
        <authorList>
            <person name="Haridas S."/>
            <person name="Albert R."/>
            <person name="Binder M."/>
            <person name="Bloem J."/>
            <person name="Labutti K."/>
            <person name="Salamov A."/>
            <person name="Andreopoulos B."/>
            <person name="Baker S."/>
            <person name="Barry K."/>
            <person name="Bills G."/>
            <person name="Bluhm B."/>
            <person name="Cannon C."/>
            <person name="Castanera R."/>
            <person name="Culley D."/>
            <person name="Daum C."/>
            <person name="Ezra D."/>
            <person name="Gonzalez J."/>
            <person name="Henrissat B."/>
            <person name="Kuo A."/>
            <person name="Liang C."/>
            <person name="Lipzen A."/>
            <person name="Lutzoni F."/>
            <person name="Magnuson J."/>
            <person name="Mondo S."/>
            <person name="Nolan M."/>
            <person name="Ohm R."/>
            <person name="Pangilinan J."/>
            <person name="Park H.-J."/>
            <person name="Ramirez L."/>
            <person name="Alfaro M."/>
            <person name="Sun H."/>
            <person name="Tritt A."/>
            <person name="Yoshinaga Y."/>
            <person name="Zwiers L.-H."/>
            <person name="Turgeon B."/>
            <person name="Goodwin S."/>
            <person name="Spatafora J."/>
            <person name="Crous P."/>
            <person name="Grigoriev I."/>
        </authorList>
    </citation>
    <scope>NUCLEOTIDE SEQUENCE</scope>
    <source>
        <strain evidence="2">CBS 116005</strain>
    </source>
</reference>
<dbReference type="Proteomes" id="UP000799436">
    <property type="component" value="Unassembled WGS sequence"/>
</dbReference>
<dbReference type="PANTHER" id="PTHR42048:SF1">
    <property type="entry name" value="ARS-BINDING PROTEIN 2"/>
    <property type="match status" value="1"/>
</dbReference>
<organism evidence="2 3">
    <name type="scientific">Teratosphaeria nubilosa</name>
    <dbReference type="NCBI Taxonomy" id="161662"/>
    <lineage>
        <taxon>Eukaryota</taxon>
        <taxon>Fungi</taxon>
        <taxon>Dikarya</taxon>
        <taxon>Ascomycota</taxon>
        <taxon>Pezizomycotina</taxon>
        <taxon>Dothideomycetes</taxon>
        <taxon>Dothideomycetidae</taxon>
        <taxon>Mycosphaerellales</taxon>
        <taxon>Teratosphaeriaceae</taxon>
        <taxon>Teratosphaeria</taxon>
    </lineage>
</organism>
<dbReference type="OrthoDB" id="2104370at2759"/>
<dbReference type="InterPro" id="IPR018562">
    <property type="entry name" value="ARS-binding_2"/>
</dbReference>
<gene>
    <name evidence="2" type="ORF">EJ03DRAFT_276019</name>
</gene>
<accession>A0A6G1L4J8</accession>
<evidence type="ECO:0008006" key="4">
    <source>
        <dbReference type="Google" id="ProtNLM"/>
    </source>
</evidence>
<evidence type="ECO:0000313" key="2">
    <source>
        <dbReference type="EMBL" id="KAF2767512.1"/>
    </source>
</evidence>
<evidence type="ECO:0000313" key="3">
    <source>
        <dbReference type="Proteomes" id="UP000799436"/>
    </source>
</evidence>
<feature type="region of interest" description="Disordered" evidence="1">
    <location>
        <begin position="166"/>
        <end position="230"/>
    </location>
</feature>
<keyword evidence="3" id="KW-1185">Reference proteome</keyword>
<feature type="region of interest" description="Disordered" evidence="1">
    <location>
        <begin position="294"/>
        <end position="328"/>
    </location>
</feature>
<dbReference type="EMBL" id="ML995855">
    <property type="protein sequence ID" value="KAF2767512.1"/>
    <property type="molecule type" value="Genomic_DNA"/>
</dbReference>
<dbReference type="GO" id="GO:0003688">
    <property type="term" value="F:DNA replication origin binding"/>
    <property type="evidence" value="ECO:0007669"/>
    <property type="project" value="TreeGrafter"/>
</dbReference>
<evidence type="ECO:0000256" key="1">
    <source>
        <dbReference type="SAM" id="MobiDB-lite"/>
    </source>
</evidence>
<dbReference type="Pfam" id="PF09441">
    <property type="entry name" value="Abp2"/>
    <property type="match status" value="1"/>
</dbReference>
<dbReference type="PANTHER" id="PTHR42048">
    <property type="entry name" value="ARS-BINDING PROTEIN 2"/>
    <property type="match status" value="1"/>
</dbReference>
<dbReference type="AlphaFoldDB" id="A0A6G1L4J8"/>
<name>A0A6G1L4J8_9PEZI</name>
<protein>
    <recommendedName>
        <fullName evidence="4">ARS binding protein 2</fullName>
    </recommendedName>
</protein>
<sequence>MQNSSGQPYGRSLPSRDVTADNIADAYVQFILYCNPQFDADVETGLLRSSFNSPPKSEDKEFDTYRLWELLQKFESKEIKTWGQLALDLGVEPPDVGKGQSAQKVQQYSVRLKRWMRAMHLDAFFEFLFGKQHVYFTDLPPPDDPYPEGGRDGVVIEEDLALRALDPSFKPKRGRRRNSDADQNADGPADSGRKRQRVGRYGESMSAYPASAHPDGHRGDSWAQNYSGWDDRAGAPQTAVAATAPSNLRWKLQDGSQKMSTPHPMTAQQTSMSAHIDAAFDANDGKPSIKKRRRHYPALSSAWPSSNTPGGKLRGRPPASRNVQDGPYNTFPADPANERMSGSANTMTPEPAHVMDGRFTASMPPPNIRRQSEGRPGKLSLQVPQHQGNPVVRLATPPAPRVLVNGESDDSDGRSIAQSARQRVMEEMQPDDREIPGFAFEALKRILTSDLLRADLIGRRNRLSGEEAKRLADAILQRLGIPREDTDLPKDDIARLTAASWLGLGEQLNVPLGPATGSPKKITVTRFRTDAEGYEEIVSASPDTEGEDVREIFDLSWTVSMAGCTGSFTLNGLNLSQRREANTEDPHDKMLRKFMAEAKELRLRDAEGDHLTRAMREVGEPNAGFLGLGHDDETADGAGPADWKAKYQALEFSARMAYGEMGRLKEEVLQRVLDVLL</sequence>
<proteinExistence type="predicted"/>